<protein>
    <recommendedName>
        <fullName evidence="4">Small auxin-up RNA</fullName>
    </recommendedName>
</protein>
<dbReference type="GO" id="GO:0009733">
    <property type="term" value="P:response to auxin"/>
    <property type="evidence" value="ECO:0007669"/>
    <property type="project" value="InterPro"/>
</dbReference>
<evidence type="ECO:0000256" key="1">
    <source>
        <dbReference type="ARBA" id="ARBA00006974"/>
    </source>
</evidence>
<evidence type="ECO:0008006" key="4">
    <source>
        <dbReference type="Google" id="ProtNLM"/>
    </source>
</evidence>
<evidence type="ECO:0000313" key="2">
    <source>
        <dbReference type="EMBL" id="KAF4350774.1"/>
    </source>
</evidence>
<comment type="similarity">
    <text evidence="1">Belongs to the ARG7 family.</text>
</comment>
<dbReference type="PANTHER" id="PTHR31929">
    <property type="entry name" value="SAUR-LIKE AUXIN-RESPONSIVE PROTEIN FAMILY-RELATED"/>
    <property type="match status" value="1"/>
</dbReference>
<sequence length="302" mass="35185">MKRFTVREERDLRLLTYDTHIVRLKSSTKPYLMISEVKSLADMAAKAALSPADTPQAYPLLLFIILNLNPHATTKRRRINDRMKESNPVVLQNYHTVLDRTDIWIALKLGGLHAMGSSERHIRHKSRIGFRFPSIVHAIERPFSSSKDVPKGHLVVYVGDERRMKRFVIPVAYLNKPSFQDFLTQAEEEFGFDHPMGLSYKKDENRERSKKRKGILYSMLCSVMIQELERLNDELLHRRRSPWKYTFSSGTKLSYKKDENRERSKKRKGILYSMLCSVMIQELVQSNIKVLAMDMVSPSLNL</sequence>
<gene>
    <name evidence="2" type="ORF">F8388_026484</name>
</gene>
<dbReference type="InterPro" id="IPR003676">
    <property type="entry name" value="SAUR_fam"/>
</dbReference>
<name>A0A7J6DXE2_CANSA</name>
<accession>A0A7J6DXE2</accession>
<comment type="caution">
    <text evidence="2">The sequence shown here is derived from an EMBL/GenBank/DDBJ whole genome shotgun (WGS) entry which is preliminary data.</text>
</comment>
<organism evidence="2 3">
    <name type="scientific">Cannabis sativa</name>
    <name type="common">Hemp</name>
    <name type="synonym">Marijuana</name>
    <dbReference type="NCBI Taxonomy" id="3483"/>
    <lineage>
        <taxon>Eukaryota</taxon>
        <taxon>Viridiplantae</taxon>
        <taxon>Streptophyta</taxon>
        <taxon>Embryophyta</taxon>
        <taxon>Tracheophyta</taxon>
        <taxon>Spermatophyta</taxon>
        <taxon>Magnoliopsida</taxon>
        <taxon>eudicotyledons</taxon>
        <taxon>Gunneridae</taxon>
        <taxon>Pentapetalae</taxon>
        <taxon>rosids</taxon>
        <taxon>fabids</taxon>
        <taxon>Rosales</taxon>
        <taxon>Cannabaceae</taxon>
        <taxon>Cannabis</taxon>
    </lineage>
</organism>
<dbReference type="EMBL" id="JAATIP010000355">
    <property type="protein sequence ID" value="KAF4350774.1"/>
    <property type="molecule type" value="Genomic_DNA"/>
</dbReference>
<evidence type="ECO:0000313" key="3">
    <source>
        <dbReference type="Proteomes" id="UP000525078"/>
    </source>
</evidence>
<dbReference type="AlphaFoldDB" id="A0A7J6DXE2"/>
<dbReference type="Proteomes" id="UP000525078">
    <property type="component" value="Unassembled WGS sequence"/>
</dbReference>
<proteinExistence type="inferred from homology"/>
<dbReference type="Pfam" id="PF02519">
    <property type="entry name" value="Auxin_inducible"/>
    <property type="match status" value="1"/>
</dbReference>
<reference evidence="2 3" key="1">
    <citation type="journal article" date="2020" name="bioRxiv">
        <title>Sequence and annotation of 42 cannabis genomes reveals extensive copy number variation in cannabinoid synthesis and pathogen resistance genes.</title>
        <authorList>
            <person name="Mckernan K.J."/>
            <person name="Helbert Y."/>
            <person name="Kane L.T."/>
            <person name="Ebling H."/>
            <person name="Zhang L."/>
            <person name="Liu B."/>
            <person name="Eaton Z."/>
            <person name="Mclaughlin S."/>
            <person name="Kingan S."/>
            <person name="Baybayan P."/>
            <person name="Concepcion G."/>
            <person name="Jordan M."/>
            <person name="Riva A."/>
            <person name="Barbazuk W."/>
            <person name="Harkins T."/>
        </authorList>
    </citation>
    <scope>NUCLEOTIDE SEQUENCE [LARGE SCALE GENOMIC DNA]</scope>
    <source>
        <strain evidence="3">cv. Jamaican Lion 4</strain>
        <tissue evidence="2">Leaf</tissue>
    </source>
</reference>